<evidence type="ECO:0000313" key="2">
    <source>
        <dbReference type="Proteomes" id="UP001386972"/>
    </source>
</evidence>
<dbReference type="EMBL" id="JBBNAW010000017">
    <property type="protein sequence ID" value="MEK2610867.1"/>
    <property type="molecule type" value="Genomic_DNA"/>
</dbReference>
<name>A0ABU9A3T8_9PSED</name>
<dbReference type="RefSeq" id="WP_340612729.1">
    <property type="nucleotide sequence ID" value="NZ_JBBNAW010000017.1"/>
</dbReference>
<evidence type="ECO:0000313" key="1">
    <source>
        <dbReference type="EMBL" id="MEK2610867.1"/>
    </source>
</evidence>
<dbReference type="Proteomes" id="UP001386972">
    <property type="component" value="Unassembled WGS sequence"/>
</dbReference>
<protein>
    <submittedName>
        <fullName evidence="1">Uncharacterized protein</fullName>
    </submittedName>
</protein>
<reference evidence="1 2" key="1">
    <citation type="submission" date="2024-03" db="EMBL/GenBank/DDBJ databases">
        <title>Screening, Identification and Application of a Plant Lactobacillus Strain.</title>
        <authorList>
            <person name="Li Y.L."/>
        </authorList>
    </citation>
    <scope>NUCLEOTIDE SEQUENCE [LARGE SCALE GENOMIC DNA]</scope>
    <source>
        <strain evidence="1 2">JDB</strain>
    </source>
</reference>
<gene>
    <name evidence="1" type="ORF">WLF18_17315</name>
</gene>
<organism evidence="1 2">
    <name type="scientific">Pseudomonas shirazensis</name>
    <dbReference type="NCBI Taxonomy" id="2745494"/>
    <lineage>
        <taxon>Bacteria</taxon>
        <taxon>Pseudomonadati</taxon>
        <taxon>Pseudomonadota</taxon>
        <taxon>Gammaproteobacteria</taxon>
        <taxon>Pseudomonadales</taxon>
        <taxon>Pseudomonadaceae</taxon>
        <taxon>Pseudomonas</taxon>
    </lineage>
</organism>
<sequence>MTKKSLKWLRQDEWQWAECYLRDRAPSELFLGIFGSPSHAKTTRIIERLGQDIDGLRLIERLKNALRQRRYRSPSNGRQACTFSLPNSTVKNLRRLAKAPSQSETLIVTELIDGLHSLTKEQQTKAKQLKEATQIEQKAAKQMNAMLKSQLDEVMNHLERHMELLVMWETSMNASQPPFDGDETDARREVDKRMKGIKRSLNIIALKHDIISERLI</sequence>
<keyword evidence="2" id="KW-1185">Reference proteome</keyword>
<proteinExistence type="predicted"/>
<comment type="caution">
    <text evidence="1">The sequence shown here is derived from an EMBL/GenBank/DDBJ whole genome shotgun (WGS) entry which is preliminary data.</text>
</comment>
<accession>A0ABU9A3T8</accession>